<dbReference type="Proteomes" id="UP001153737">
    <property type="component" value="Chromosome 4"/>
</dbReference>
<evidence type="ECO:0000313" key="6">
    <source>
        <dbReference type="EMBL" id="CAH1163732.1"/>
    </source>
</evidence>
<sequence>MLLCLKQQEVGQSNLHDGCSSNVIGALSPATPTLPPLESEAWLPTSVGRKRAMDSDRCEDTSSILNYGLDVKPMRLVPSPTSGPRHTIDNILGLVRKGDELMMERAQTPGNVESAGEGSCNSNDAVTDLRYSKIISSSAATGSGSEDEGAAAGGGIPGGSPPDPDGCKKKHRRNRTTFTTYQLHELERAFEKSHYPDVYSREEASDLVVNQHTAQIITTVQQGRISEGIKGNLRRDSGFMISATITSPVYGVLC</sequence>
<proteinExistence type="predicted"/>
<dbReference type="Pfam" id="PF00046">
    <property type="entry name" value="Homeodomain"/>
    <property type="match status" value="1"/>
</dbReference>
<organism evidence="6 7">
    <name type="scientific">Phaedon cochleariae</name>
    <name type="common">Mustard beetle</name>
    <dbReference type="NCBI Taxonomy" id="80249"/>
    <lineage>
        <taxon>Eukaryota</taxon>
        <taxon>Metazoa</taxon>
        <taxon>Ecdysozoa</taxon>
        <taxon>Arthropoda</taxon>
        <taxon>Hexapoda</taxon>
        <taxon>Insecta</taxon>
        <taxon>Pterygota</taxon>
        <taxon>Neoptera</taxon>
        <taxon>Endopterygota</taxon>
        <taxon>Coleoptera</taxon>
        <taxon>Polyphaga</taxon>
        <taxon>Cucujiformia</taxon>
        <taxon>Chrysomeloidea</taxon>
        <taxon>Chrysomelidae</taxon>
        <taxon>Chrysomelinae</taxon>
        <taxon>Chrysomelini</taxon>
        <taxon>Phaedon</taxon>
    </lineage>
</organism>
<feature type="DNA-binding region" description="Homeobox" evidence="2">
    <location>
        <begin position="171"/>
        <end position="231"/>
    </location>
</feature>
<feature type="domain" description="Homeobox" evidence="5">
    <location>
        <begin position="169"/>
        <end position="230"/>
    </location>
</feature>
<dbReference type="GO" id="GO:0045944">
    <property type="term" value="P:positive regulation of transcription by RNA polymerase II"/>
    <property type="evidence" value="ECO:0007669"/>
    <property type="project" value="InterPro"/>
</dbReference>
<evidence type="ECO:0000256" key="3">
    <source>
        <dbReference type="RuleBase" id="RU000682"/>
    </source>
</evidence>
<gene>
    <name evidence="6" type="ORF">PHAECO_LOCUS8547</name>
</gene>
<accession>A0A9P0DLR6</accession>
<dbReference type="Gene3D" id="1.10.10.60">
    <property type="entry name" value="Homeodomain-like"/>
    <property type="match status" value="1"/>
</dbReference>
<evidence type="ECO:0000256" key="4">
    <source>
        <dbReference type="SAM" id="MobiDB-lite"/>
    </source>
</evidence>
<dbReference type="SMART" id="SM00389">
    <property type="entry name" value="HOX"/>
    <property type="match status" value="1"/>
</dbReference>
<reference evidence="6" key="2">
    <citation type="submission" date="2022-10" db="EMBL/GenBank/DDBJ databases">
        <authorList>
            <consortium name="ENA_rothamsted_submissions"/>
            <consortium name="culmorum"/>
            <person name="King R."/>
        </authorList>
    </citation>
    <scope>NUCLEOTIDE SEQUENCE</scope>
</reference>
<dbReference type="CDD" id="cd00086">
    <property type="entry name" value="homeodomain"/>
    <property type="match status" value="1"/>
</dbReference>
<dbReference type="EMBL" id="OU896710">
    <property type="protein sequence ID" value="CAH1163732.1"/>
    <property type="molecule type" value="Genomic_DNA"/>
</dbReference>
<dbReference type="GO" id="GO:0005634">
    <property type="term" value="C:nucleus"/>
    <property type="evidence" value="ECO:0007669"/>
    <property type="project" value="UniProtKB-SubCell"/>
</dbReference>
<evidence type="ECO:0000259" key="5">
    <source>
        <dbReference type="PROSITE" id="PS50071"/>
    </source>
</evidence>
<dbReference type="InterPro" id="IPR043562">
    <property type="entry name" value="RAX/RAX2"/>
</dbReference>
<dbReference type="SUPFAM" id="SSF46689">
    <property type="entry name" value="Homeodomain-like"/>
    <property type="match status" value="1"/>
</dbReference>
<dbReference type="PANTHER" id="PTHR46271">
    <property type="entry name" value="HOMEOBOX PROTEIN, PUTATIVE-RELATED"/>
    <property type="match status" value="1"/>
</dbReference>
<keyword evidence="2 3" id="KW-0539">Nucleus</keyword>
<dbReference type="PANTHER" id="PTHR46271:SF4">
    <property type="entry name" value="HOMEOBOX PROTEIN, PUTATIVE-RELATED"/>
    <property type="match status" value="1"/>
</dbReference>
<dbReference type="GO" id="GO:0000981">
    <property type="term" value="F:DNA-binding transcription factor activity, RNA polymerase II-specific"/>
    <property type="evidence" value="ECO:0007669"/>
    <property type="project" value="InterPro"/>
</dbReference>
<keyword evidence="7" id="KW-1185">Reference proteome</keyword>
<evidence type="ECO:0000256" key="1">
    <source>
        <dbReference type="ARBA" id="ARBA00004123"/>
    </source>
</evidence>
<name>A0A9P0DLR6_PHACE</name>
<keyword evidence="2 3" id="KW-0371">Homeobox</keyword>
<dbReference type="InterPro" id="IPR001356">
    <property type="entry name" value="HD"/>
</dbReference>
<feature type="region of interest" description="Disordered" evidence="4">
    <location>
        <begin position="138"/>
        <end position="175"/>
    </location>
</feature>
<evidence type="ECO:0000313" key="7">
    <source>
        <dbReference type="Proteomes" id="UP001153737"/>
    </source>
</evidence>
<dbReference type="PROSITE" id="PS50071">
    <property type="entry name" value="HOMEOBOX_2"/>
    <property type="match status" value="1"/>
</dbReference>
<reference evidence="6" key="1">
    <citation type="submission" date="2022-01" db="EMBL/GenBank/DDBJ databases">
        <authorList>
            <person name="King R."/>
        </authorList>
    </citation>
    <scope>NUCLEOTIDE SEQUENCE</scope>
</reference>
<protein>
    <recommendedName>
        <fullName evidence="5">Homeobox domain-containing protein</fullName>
    </recommendedName>
</protein>
<comment type="subcellular location">
    <subcellularLocation>
        <location evidence="1 2 3">Nucleus</location>
    </subcellularLocation>
</comment>
<dbReference type="InterPro" id="IPR009057">
    <property type="entry name" value="Homeodomain-like_sf"/>
</dbReference>
<dbReference type="GO" id="GO:0000978">
    <property type="term" value="F:RNA polymerase II cis-regulatory region sequence-specific DNA binding"/>
    <property type="evidence" value="ECO:0007669"/>
    <property type="project" value="TreeGrafter"/>
</dbReference>
<evidence type="ECO:0000256" key="2">
    <source>
        <dbReference type="PROSITE-ProRule" id="PRU00108"/>
    </source>
</evidence>
<keyword evidence="2 3" id="KW-0238">DNA-binding</keyword>
<dbReference type="OrthoDB" id="6671503at2759"/>
<dbReference type="AlphaFoldDB" id="A0A9P0DLR6"/>